<proteinExistence type="predicted"/>
<organism evidence="9 10">
    <name type="scientific">Ramlibacter terrae</name>
    <dbReference type="NCBI Taxonomy" id="2732511"/>
    <lineage>
        <taxon>Bacteria</taxon>
        <taxon>Pseudomonadati</taxon>
        <taxon>Pseudomonadota</taxon>
        <taxon>Betaproteobacteria</taxon>
        <taxon>Burkholderiales</taxon>
        <taxon>Comamonadaceae</taxon>
        <taxon>Ramlibacter</taxon>
    </lineage>
</organism>
<keyword evidence="10" id="KW-1185">Reference proteome</keyword>
<keyword evidence="3" id="KW-0812">Transmembrane</keyword>
<evidence type="ECO:0000256" key="2">
    <source>
        <dbReference type="ARBA" id="ARBA00022475"/>
    </source>
</evidence>
<keyword evidence="2" id="KW-1003">Cell membrane</keyword>
<keyword evidence="4" id="KW-1133">Transmembrane helix</keyword>
<evidence type="ECO:0000256" key="6">
    <source>
        <dbReference type="SAM" id="Coils"/>
    </source>
</evidence>
<feature type="region of interest" description="Disordered" evidence="7">
    <location>
        <begin position="155"/>
        <end position="175"/>
    </location>
</feature>
<sequence length="434" mass="47835">MSASELSRDDASGFAPTVANELALRQPHQLQLGGAVRPDEDPVGDDSLTLTDIGRIVYKHKWTLLPVIALGATVAAVRTFLSTPVYRSSVILQIEQVTPRVVQFQNDPDQNRRGDDAASIRTQQELLKSRSLAERVIDELRLDTSTSNGQAALNLSPARQLGGQDTGGAADAPSNPDYLDRIISGYQKLTHPSTRSPEVLGREGVIRQFLGSISVEPIPGSRLLTLHVDNTNPALASRIANTMVQSFIAMGMERRLEASSYAKRFLDEQIKQMKAKLEESERKLNTFAQANQILTLGENTNPINQTYTDYAAAPAKAEQDRIKAESVAAEVRRNPEATAAVTESKSVLAFKQRKAELEIEYQQNLRIYKPEFPKMQQIKAQITETDAQIKSEVQNIAAMLRAQYDSAVRQEALLREKLGAARKQVLTTQTTAST</sequence>
<dbReference type="PANTHER" id="PTHR32309">
    <property type="entry name" value="TYROSINE-PROTEIN KINASE"/>
    <property type="match status" value="1"/>
</dbReference>
<feature type="coiled-coil region" evidence="6">
    <location>
        <begin position="263"/>
        <end position="290"/>
    </location>
</feature>
<dbReference type="InterPro" id="IPR003856">
    <property type="entry name" value="LPS_length_determ_N"/>
</dbReference>
<dbReference type="PANTHER" id="PTHR32309:SF13">
    <property type="entry name" value="FERRIC ENTEROBACTIN TRANSPORT PROTEIN FEPE"/>
    <property type="match status" value="1"/>
</dbReference>
<evidence type="ECO:0000259" key="8">
    <source>
        <dbReference type="Pfam" id="PF02706"/>
    </source>
</evidence>
<comment type="subcellular location">
    <subcellularLocation>
        <location evidence="1">Cell membrane</location>
        <topology evidence="1">Multi-pass membrane protein</topology>
    </subcellularLocation>
</comment>
<protein>
    <recommendedName>
        <fullName evidence="8">Polysaccharide chain length determinant N-terminal domain-containing protein</fullName>
    </recommendedName>
</protein>
<evidence type="ECO:0000256" key="4">
    <source>
        <dbReference type="ARBA" id="ARBA00022989"/>
    </source>
</evidence>
<accession>A0ABX6P2R1</accession>
<keyword evidence="5" id="KW-0472">Membrane</keyword>
<dbReference type="InterPro" id="IPR050445">
    <property type="entry name" value="Bact_polysacc_biosynth/exp"/>
</dbReference>
<evidence type="ECO:0000256" key="3">
    <source>
        <dbReference type="ARBA" id="ARBA00022692"/>
    </source>
</evidence>
<reference evidence="9 10" key="1">
    <citation type="submission" date="2020-05" db="EMBL/GenBank/DDBJ databases">
        <title>Ramlibacter rhizophilus sp. nov., isolated from rhizosphere soil of national flower Mugunghwa from South Korea.</title>
        <authorList>
            <person name="Zheng-Fei Y."/>
            <person name="Huan T."/>
        </authorList>
    </citation>
    <scope>NUCLEOTIDE SEQUENCE [LARGE SCALE GENOMIC DNA]</scope>
    <source>
        <strain evidence="9 10">H242</strain>
    </source>
</reference>
<evidence type="ECO:0000256" key="5">
    <source>
        <dbReference type="ARBA" id="ARBA00023136"/>
    </source>
</evidence>
<feature type="domain" description="Polysaccharide chain length determinant N-terminal" evidence="8">
    <location>
        <begin position="47"/>
        <end position="140"/>
    </location>
</feature>
<evidence type="ECO:0000313" key="10">
    <source>
        <dbReference type="Proteomes" id="UP000500826"/>
    </source>
</evidence>
<dbReference type="Proteomes" id="UP000500826">
    <property type="component" value="Chromosome"/>
</dbReference>
<evidence type="ECO:0000256" key="1">
    <source>
        <dbReference type="ARBA" id="ARBA00004651"/>
    </source>
</evidence>
<gene>
    <name evidence="9" type="ORF">HK414_05600</name>
</gene>
<name>A0ABX6P2R1_9BURK</name>
<dbReference type="Pfam" id="PF02706">
    <property type="entry name" value="Wzz"/>
    <property type="match status" value="1"/>
</dbReference>
<dbReference type="EMBL" id="CP053418">
    <property type="protein sequence ID" value="QJW83705.1"/>
    <property type="molecule type" value="Genomic_DNA"/>
</dbReference>
<evidence type="ECO:0000313" key="9">
    <source>
        <dbReference type="EMBL" id="QJW83705.1"/>
    </source>
</evidence>
<evidence type="ECO:0000256" key="7">
    <source>
        <dbReference type="SAM" id="MobiDB-lite"/>
    </source>
</evidence>
<keyword evidence="6" id="KW-0175">Coiled coil</keyword>